<dbReference type="EMBL" id="CAADFC020000005">
    <property type="protein sequence ID" value="VIO68122.1"/>
    <property type="molecule type" value="Genomic_DNA"/>
</dbReference>
<dbReference type="AlphaFoldDB" id="A0A508SY95"/>
<evidence type="ECO:0000313" key="2">
    <source>
        <dbReference type="EMBL" id="VIO68122.1"/>
    </source>
</evidence>
<gene>
    <name evidence="2" type="primary">ais_2</name>
    <name evidence="2" type="ORF">CI1B_19060</name>
</gene>
<name>A0A508SY95_9BRAD</name>
<dbReference type="PANTHER" id="PTHR30632">
    <property type="entry name" value="MOLYBDATE-BINDING PERIPLASMIC PROTEIN"/>
    <property type="match status" value="1"/>
</dbReference>
<sequence>MRGLRIAVAALVVVMSTAAGSAAEVNVLSTPTMKSALDDLAPAFARATGHTLKLTFEGVPVLKRQIEAGEMFDVAILLPAAIDDLVKLGKIAEGTRADIARTAAGVAIHAGAPKAQVSSIEDLRRTLLAARTISYSRDSASGSYLLHLLDRLAIESEVKPKLLAVTGRSPVEAVARGEAELTVITVPNIIGVEGVTLAGLLPDELQNYTTFSGGLSANAREPGAAQELIAFLRSPVAAAAIRSKGLEPFAP</sequence>
<evidence type="ECO:0000313" key="3">
    <source>
        <dbReference type="Proteomes" id="UP000328092"/>
    </source>
</evidence>
<dbReference type="GO" id="GO:0047614">
    <property type="term" value="F:aconitate delta-isomerase activity"/>
    <property type="evidence" value="ECO:0007669"/>
    <property type="project" value="UniProtKB-EC"/>
</dbReference>
<comment type="caution">
    <text evidence="2">The sequence shown here is derived from an EMBL/GenBank/DDBJ whole genome shotgun (WGS) entry which is preliminary data.</text>
</comment>
<dbReference type="InterPro" id="IPR050682">
    <property type="entry name" value="ModA/WtpA"/>
</dbReference>
<proteinExistence type="predicted"/>
<feature type="chain" id="PRO_5021238160" evidence="1">
    <location>
        <begin position="22"/>
        <end position="251"/>
    </location>
</feature>
<dbReference type="SUPFAM" id="SSF53850">
    <property type="entry name" value="Periplasmic binding protein-like II"/>
    <property type="match status" value="1"/>
</dbReference>
<reference evidence="2" key="1">
    <citation type="submission" date="2019-02" db="EMBL/GenBank/DDBJ databases">
        <authorList>
            <person name="Pothier F.J."/>
        </authorList>
    </citation>
    <scope>NUCLEOTIDE SEQUENCE</scope>
    <source>
        <strain evidence="2">CI-1B</strain>
    </source>
</reference>
<dbReference type="GO" id="GO:0015689">
    <property type="term" value="P:molybdate ion transport"/>
    <property type="evidence" value="ECO:0007669"/>
    <property type="project" value="TreeGrafter"/>
</dbReference>
<keyword evidence="3" id="KW-1185">Reference proteome</keyword>
<dbReference type="Proteomes" id="UP000328092">
    <property type="component" value="Unassembled WGS sequence"/>
</dbReference>
<organism evidence="2 3">
    <name type="scientific">Bradyrhizobium ivorense</name>
    <dbReference type="NCBI Taxonomy" id="2511166"/>
    <lineage>
        <taxon>Bacteria</taxon>
        <taxon>Pseudomonadati</taxon>
        <taxon>Pseudomonadota</taxon>
        <taxon>Alphaproteobacteria</taxon>
        <taxon>Hyphomicrobiales</taxon>
        <taxon>Nitrobacteraceae</taxon>
        <taxon>Bradyrhizobium</taxon>
    </lineage>
</organism>
<dbReference type="EC" id="5.3.3.7" evidence="2"/>
<dbReference type="GO" id="GO:0030973">
    <property type="term" value="F:molybdate ion binding"/>
    <property type="evidence" value="ECO:0007669"/>
    <property type="project" value="TreeGrafter"/>
</dbReference>
<dbReference type="PANTHER" id="PTHR30632:SF11">
    <property type="entry name" value="BLR4797 PROTEIN"/>
    <property type="match status" value="1"/>
</dbReference>
<accession>A0A508SY95</accession>
<keyword evidence="2" id="KW-0413">Isomerase</keyword>
<feature type="signal peptide" evidence="1">
    <location>
        <begin position="1"/>
        <end position="21"/>
    </location>
</feature>
<protein>
    <submittedName>
        <fullName evidence="2">Aconitate isomerase</fullName>
        <ecNumber evidence="2">5.3.3.7</ecNumber>
    </submittedName>
</protein>
<dbReference type="Pfam" id="PF13531">
    <property type="entry name" value="SBP_bac_11"/>
    <property type="match status" value="1"/>
</dbReference>
<dbReference type="Gene3D" id="3.40.190.10">
    <property type="entry name" value="Periplasmic binding protein-like II"/>
    <property type="match status" value="2"/>
</dbReference>
<evidence type="ECO:0000256" key="1">
    <source>
        <dbReference type="SAM" id="SignalP"/>
    </source>
</evidence>
<keyword evidence="1" id="KW-0732">Signal</keyword>